<dbReference type="AlphaFoldDB" id="A0A2K1IHQ0"/>
<dbReference type="EnsemblPlants" id="Pp3c23_690V3.2">
    <property type="protein sequence ID" value="PAC:32949304.CDS.1"/>
    <property type="gene ID" value="Pp3c23_690"/>
</dbReference>
<dbReference type="Proteomes" id="UP000006727">
    <property type="component" value="Chromosome 23"/>
</dbReference>
<dbReference type="Gramene" id="Pp3c23_690V3.1">
    <property type="protein sequence ID" value="PAC:32949303.CDS.1"/>
    <property type="gene ID" value="Pp3c23_690"/>
</dbReference>
<proteinExistence type="predicted"/>
<reference evidence="2" key="3">
    <citation type="submission" date="2020-12" db="UniProtKB">
        <authorList>
            <consortium name="EnsemblPlants"/>
        </authorList>
    </citation>
    <scope>IDENTIFICATION</scope>
</reference>
<dbReference type="EMBL" id="ABEU02000023">
    <property type="protein sequence ID" value="PNR28803.1"/>
    <property type="molecule type" value="Genomic_DNA"/>
</dbReference>
<dbReference type="Gramene" id="Pp3c23_690V3.2">
    <property type="protein sequence ID" value="PAC:32949304.CDS.1"/>
    <property type="gene ID" value="Pp3c23_690"/>
</dbReference>
<keyword evidence="3" id="KW-1185">Reference proteome</keyword>
<reference evidence="1 3" key="1">
    <citation type="journal article" date="2008" name="Science">
        <title>The Physcomitrella genome reveals evolutionary insights into the conquest of land by plants.</title>
        <authorList>
            <person name="Rensing S."/>
            <person name="Lang D."/>
            <person name="Zimmer A."/>
            <person name="Terry A."/>
            <person name="Salamov A."/>
            <person name="Shapiro H."/>
            <person name="Nishiyama T."/>
            <person name="Perroud P.-F."/>
            <person name="Lindquist E."/>
            <person name="Kamisugi Y."/>
            <person name="Tanahashi T."/>
            <person name="Sakakibara K."/>
            <person name="Fujita T."/>
            <person name="Oishi K."/>
            <person name="Shin-I T."/>
            <person name="Kuroki Y."/>
            <person name="Toyoda A."/>
            <person name="Suzuki Y."/>
            <person name="Hashimoto A."/>
            <person name="Yamaguchi K."/>
            <person name="Sugano A."/>
            <person name="Kohara Y."/>
            <person name="Fujiyama A."/>
            <person name="Anterola A."/>
            <person name="Aoki S."/>
            <person name="Ashton N."/>
            <person name="Barbazuk W.B."/>
            <person name="Barker E."/>
            <person name="Bennetzen J."/>
            <person name="Bezanilla M."/>
            <person name="Blankenship R."/>
            <person name="Cho S.H."/>
            <person name="Dutcher S."/>
            <person name="Estelle M."/>
            <person name="Fawcett J.A."/>
            <person name="Gundlach H."/>
            <person name="Hanada K."/>
            <person name="Heyl A."/>
            <person name="Hicks K.A."/>
            <person name="Hugh J."/>
            <person name="Lohr M."/>
            <person name="Mayer K."/>
            <person name="Melkozernov A."/>
            <person name="Murata T."/>
            <person name="Nelson D."/>
            <person name="Pils B."/>
            <person name="Prigge M."/>
            <person name="Reiss B."/>
            <person name="Renner T."/>
            <person name="Rombauts S."/>
            <person name="Rushton P."/>
            <person name="Sanderfoot A."/>
            <person name="Schween G."/>
            <person name="Shiu S.-H."/>
            <person name="Stueber K."/>
            <person name="Theodoulou F.L."/>
            <person name="Tu H."/>
            <person name="Van de Peer Y."/>
            <person name="Verrier P.J."/>
            <person name="Waters E."/>
            <person name="Wood A."/>
            <person name="Yang L."/>
            <person name="Cove D."/>
            <person name="Cuming A."/>
            <person name="Hasebe M."/>
            <person name="Lucas S."/>
            <person name="Mishler D.B."/>
            <person name="Reski R."/>
            <person name="Grigoriev I."/>
            <person name="Quatrano R.S."/>
            <person name="Boore J.L."/>
        </authorList>
    </citation>
    <scope>NUCLEOTIDE SEQUENCE [LARGE SCALE GENOMIC DNA]</scope>
    <source>
        <strain evidence="2 3">cv. Gransden 2004</strain>
    </source>
</reference>
<reference evidence="1 3" key="2">
    <citation type="journal article" date="2018" name="Plant J.">
        <title>The Physcomitrella patens chromosome-scale assembly reveals moss genome structure and evolution.</title>
        <authorList>
            <person name="Lang D."/>
            <person name="Ullrich K.K."/>
            <person name="Murat F."/>
            <person name="Fuchs J."/>
            <person name="Jenkins J."/>
            <person name="Haas F.B."/>
            <person name="Piednoel M."/>
            <person name="Gundlach H."/>
            <person name="Van Bel M."/>
            <person name="Meyberg R."/>
            <person name="Vives C."/>
            <person name="Morata J."/>
            <person name="Symeonidi A."/>
            <person name="Hiss M."/>
            <person name="Muchero W."/>
            <person name="Kamisugi Y."/>
            <person name="Saleh O."/>
            <person name="Blanc G."/>
            <person name="Decker E.L."/>
            <person name="van Gessel N."/>
            <person name="Grimwood J."/>
            <person name="Hayes R.D."/>
            <person name="Graham S.W."/>
            <person name="Gunter L.E."/>
            <person name="McDaniel S.F."/>
            <person name="Hoernstein S.N.W."/>
            <person name="Larsson A."/>
            <person name="Li F.W."/>
            <person name="Perroud P.F."/>
            <person name="Phillips J."/>
            <person name="Ranjan P."/>
            <person name="Rokshar D.S."/>
            <person name="Rothfels C.J."/>
            <person name="Schneider L."/>
            <person name="Shu S."/>
            <person name="Stevenson D.W."/>
            <person name="Thummler F."/>
            <person name="Tillich M."/>
            <person name="Villarreal Aguilar J.C."/>
            <person name="Widiez T."/>
            <person name="Wong G.K."/>
            <person name="Wymore A."/>
            <person name="Zhang Y."/>
            <person name="Zimmer A.D."/>
            <person name="Quatrano R.S."/>
            <person name="Mayer K.F.X."/>
            <person name="Goodstein D."/>
            <person name="Casacuberta J.M."/>
            <person name="Vandepoele K."/>
            <person name="Reski R."/>
            <person name="Cuming A.C."/>
            <person name="Tuskan G.A."/>
            <person name="Maumus F."/>
            <person name="Salse J."/>
            <person name="Schmutz J."/>
            <person name="Rensing S.A."/>
        </authorList>
    </citation>
    <scope>NUCLEOTIDE SEQUENCE [LARGE SCALE GENOMIC DNA]</scope>
    <source>
        <strain evidence="2 3">cv. Gransden 2004</strain>
    </source>
</reference>
<sequence>MRWVFRWKLSACVHSNLHLFCWSSGDALCLSLSHTLSLILSAGI</sequence>
<dbReference type="InParanoid" id="A0A2K1IHQ0"/>
<evidence type="ECO:0000313" key="1">
    <source>
        <dbReference type="EMBL" id="PNR28803.1"/>
    </source>
</evidence>
<name>A0A2K1IHQ0_PHYPA</name>
<dbReference type="EnsemblPlants" id="Pp3c23_690V3.1">
    <property type="protein sequence ID" value="PAC:32949303.CDS.1"/>
    <property type="gene ID" value="Pp3c23_690"/>
</dbReference>
<evidence type="ECO:0000313" key="2">
    <source>
        <dbReference type="EnsemblPlants" id="PAC:32949303.CDS.1"/>
    </source>
</evidence>
<accession>A0A2K1IHQ0</accession>
<organism evidence="1">
    <name type="scientific">Physcomitrium patens</name>
    <name type="common">Spreading-leaved earth moss</name>
    <name type="synonym">Physcomitrella patens</name>
    <dbReference type="NCBI Taxonomy" id="3218"/>
    <lineage>
        <taxon>Eukaryota</taxon>
        <taxon>Viridiplantae</taxon>
        <taxon>Streptophyta</taxon>
        <taxon>Embryophyta</taxon>
        <taxon>Bryophyta</taxon>
        <taxon>Bryophytina</taxon>
        <taxon>Bryopsida</taxon>
        <taxon>Funariidae</taxon>
        <taxon>Funariales</taxon>
        <taxon>Funariaceae</taxon>
        <taxon>Physcomitrium</taxon>
    </lineage>
</organism>
<protein>
    <submittedName>
        <fullName evidence="1 2">Uncharacterized protein</fullName>
    </submittedName>
</protein>
<evidence type="ECO:0000313" key="3">
    <source>
        <dbReference type="Proteomes" id="UP000006727"/>
    </source>
</evidence>
<gene>
    <name evidence="1" type="ORF">PHYPA_027495</name>
</gene>